<dbReference type="InterPro" id="IPR032508">
    <property type="entry name" value="FecR_C"/>
</dbReference>
<proteinExistence type="predicted"/>
<dbReference type="InterPro" id="IPR006860">
    <property type="entry name" value="FecR"/>
</dbReference>
<dbReference type="RefSeq" id="WP_163954752.1">
    <property type="nucleotide sequence ID" value="NZ_JAAFZH010000019.1"/>
</dbReference>
<dbReference type="PANTHER" id="PTHR30273">
    <property type="entry name" value="PERIPLASMIC SIGNAL SENSOR AND SIGMA FACTOR ACTIVATOR FECR-RELATED"/>
    <property type="match status" value="1"/>
</dbReference>
<dbReference type="AlphaFoldDB" id="A0A6L9LDL0"/>
<accession>A0A6L9LDL0</accession>
<dbReference type="Pfam" id="PF04773">
    <property type="entry name" value="FecR"/>
    <property type="match status" value="1"/>
</dbReference>
<evidence type="ECO:0000313" key="5">
    <source>
        <dbReference type="Proteomes" id="UP000474175"/>
    </source>
</evidence>
<dbReference type="Gene3D" id="2.60.120.1440">
    <property type="match status" value="1"/>
</dbReference>
<evidence type="ECO:0000256" key="1">
    <source>
        <dbReference type="SAM" id="Phobius"/>
    </source>
</evidence>
<organism evidence="4 5">
    <name type="scientific">Spirosoma terrae</name>
    <dbReference type="NCBI Taxonomy" id="1968276"/>
    <lineage>
        <taxon>Bacteria</taxon>
        <taxon>Pseudomonadati</taxon>
        <taxon>Bacteroidota</taxon>
        <taxon>Cytophagia</taxon>
        <taxon>Cytophagales</taxon>
        <taxon>Cytophagaceae</taxon>
        <taxon>Spirosoma</taxon>
    </lineage>
</organism>
<dbReference type="GO" id="GO:0016989">
    <property type="term" value="F:sigma factor antagonist activity"/>
    <property type="evidence" value="ECO:0007669"/>
    <property type="project" value="TreeGrafter"/>
</dbReference>
<gene>
    <name evidence="4" type="ORF">GK108_27260</name>
</gene>
<dbReference type="Proteomes" id="UP000474175">
    <property type="component" value="Unassembled WGS sequence"/>
</dbReference>
<keyword evidence="1" id="KW-0472">Membrane</keyword>
<keyword evidence="5" id="KW-1185">Reference proteome</keyword>
<dbReference type="Pfam" id="PF16344">
    <property type="entry name" value="FecR_C"/>
    <property type="match status" value="1"/>
</dbReference>
<feature type="transmembrane region" description="Helical" evidence="1">
    <location>
        <begin position="94"/>
        <end position="115"/>
    </location>
</feature>
<dbReference type="Gene3D" id="3.55.50.30">
    <property type="match status" value="1"/>
</dbReference>
<keyword evidence="1" id="KW-1133">Transmembrane helix</keyword>
<dbReference type="PIRSF" id="PIRSF018266">
    <property type="entry name" value="FecR"/>
    <property type="match status" value="1"/>
</dbReference>
<dbReference type="EMBL" id="JAAFZH010000019">
    <property type="protein sequence ID" value="NDU98615.1"/>
    <property type="molecule type" value="Genomic_DNA"/>
</dbReference>
<evidence type="ECO:0000259" key="3">
    <source>
        <dbReference type="Pfam" id="PF16344"/>
    </source>
</evidence>
<feature type="domain" description="FecR protein" evidence="2">
    <location>
        <begin position="140"/>
        <end position="231"/>
    </location>
</feature>
<name>A0A6L9LDL0_9BACT</name>
<protein>
    <submittedName>
        <fullName evidence="4">FecR family protein</fullName>
    </submittedName>
</protein>
<evidence type="ECO:0000259" key="2">
    <source>
        <dbReference type="Pfam" id="PF04773"/>
    </source>
</evidence>
<sequence length="364" mass="41555">MKKPDYRDYSVDDLSRDDYFRSWVIDHNHQSELFWLNWLEQNPDCTDKVQLARAFLQALGEKDTSLPSSELDQIMTNILQSNPARVVPFWQRTAFQLAASLLLIIGIGYVAIAYLQRSDDSIGGLQADSTNLTNSDFVETVNTGAQLQTIRLQDNSQVQLYPKSKLRYPKQFDPNRREVYLKGRAFFSITKNPRKPFWVYTDQISTQVLGTSFLVTTTASNAKVEVHSGRVSVYRRNDVSREQQTSKSESAGMVLTPNQQVVFSNTDKRLVKSVVDRPINLLQTPEIEYIFDEAPITQVLKLLEKTYGLTFIYDEASLSECYLTANLTNESLFDKLNLICKITRSSYELVDGQIVIHSKGCDNK</sequence>
<reference evidence="4 5" key="1">
    <citation type="submission" date="2020-02" db="EMBL/GenBank/DDBJ databases">
        <title>Draft genome sequence of two Spirosoma agri KCTC 52727 and Spirosoma terrae KCTC 52035.</title>
        <authorList>
            <person name="Rojas J."/>
            <person name="Ambika Manirajan B."/>
            <person name="Suarez C."/>
            <person name="Ratering S."/>
            <person name="Schnell S."/>
        </authorList>
    </citation>
    <scope>NUCLEOTIDE SEQUENCE [LARGE SCALE GENOMIC DNA]</scope>
    <source>
        <strain evidence="4 5">KCTC 52035</strain>
    </source>
</reference>
<dbReference type="PANTHER" id="PTHR30273:SF2">
    <property type="entry name" value="PROTEIN FECR"/>
    <property type="match status" value="1"/>
</dbReference>
<feature type="domain" description="Protein FecR C-terminal" evidence="3">
    <location>
        <begin position="289"/>
        <end position="356"/>
    </location>
</feature>
<dbReference type="InterPro" id="IPR012373">
    <property type="entry name" value="Ferrdict_sens_TM"/>
</dbReference>
<keyword evidence="1" id="KW-0812">Transmembrane</keyword>
<evidence type="ECO:0000313" key="4">
    <source>
        <dbReference type="EMBL" id="NDU98615.1"/>
    </source>
</evidence>
<comment type="caution">
    <text evidence="4">The sequence shown here is derived from an EMBL/GenBank/DDBJ whole genome shotgun (WGS) entry which is preliminary data.</text>
</comment>